<dbReference type="AlphaFoldDB" id="A0A9P6LSD0"/>
<dbReference type="Pfam" id="PF03619">
    <property type="entry name" value="Solute_trans_a"/>
    <property type="match status" value="1"/>
</dbReference>
<dbReference type="PANTHER" id="PTHR23423">
    <property type="entry name" value="ORGANIC SOLUTE TRANSPORTER-RELATED"/>
    <property type="match status" value="1"/>
</dbReference>
<comment type="subcellular location">
    <subcellularLocation>
        <location evidence="1">Membrane</location>
        <topology evidence="1">Multi-pass membrane protein</topology>
    </subcellularLocation>
</comment>
<dbReference type="InterPro" id="IPR005178">
    <property type="entry name" value="Ostalpha/TMEM184C"/>
</dbReference>
<evidence type="ECO:0000256" key="2">
    <source>
        <dbReference type="ARBA" id="ARBA00022692"/>
    </source>
</evidence>
<feature type="transmembrane region" description="Helical" evidence="5">
    <location>
        <begin position="70"/>
        <end position="88"/>
    </location>
</feature>
<comment type="caution">
    <text evidence="6">The sequence shown here is derived from an EMBL/GenBank/DDBJ whole genome shotgun (WGS) entry which is preliminary data.</text>
</comment>
<gene>
    <name evidence="6" type="ORF">BGZ65_004829</name>
</gene>
<feature type="transmembrane region" description="Helical" evidence="5">
    <location>
        <begin position="30"/>
        <end position="50"/>
    </location>
</feature>
<proteinExistence type="predicted"/>
<dbReference type="OrthoDB" id="14252at2759"/>
<keyword evidence="7" id="KW-1185">Reference proteome</keyword>
<feature type="transmembrane region" description="Helical" evidence="5">
    <location>
        <begin position="100"/>
        <end position="118"/>
    </location>
</feature>
<evidence type="ECO:0000256" key="5">
    <source>
        <dbReference type="SAM" id="Phobius"/>
    </source>
</evidence>
<feature type="transmembrane region" description="Helical" evidence="5">
    <location>
        <begin position="161"/>
        <end position="180"/>
    </location>
</feature>
<protein>
    <submittedName>
        <fullName evidence="6">Uncharacterized protein</fullName>
    </submittedName>
</protein>
<organism evidence="6 7">
    <name type="scientific">Modicella reniformis</name>
    <dbReference type="NCBI Taxonomy" id="1440133"/>
    <lineage>
        <taxon>Eukaryota</taxon>
        <taxon>Fungi</taxon>
        <taxon>Fungi incertae sedis</taxon>
        <taxon>Mucoromycota</taxon>
        <taxon>Mortierellomycotina</taxon>
        <taxon>Mortierellomycetes</taxon>
        <taxon>Mortierellales</taxon>
        <taxon>Mortierellaceae</taxon>
        <taxon>Modicella</taxon>
    </lineage>
</organism>
<accession>A0A9P6LSD0</accession>
<evidence type="ECO:0000256" key="3">
    <source>
        <dbReference type="ARBA" id="ARBA00022989"/>
    </source>
</evidence>
<feature type="transmembrane region" description="Helical" evidence="5">
    <location>
        <begin position="200"/>
        <end position="220"/>
    </location>
</feature>
<reference evidence="6" key="1">
    <citation type="journal article" date="2020" name="Fungal Divers.">
        <title>Resolving the Mortierellaceae phylogeny through synthesis of multi-gene phylogenetics and phylogenomics.</title>
        <authorList>
            <person name="Vandepol N."/>
            <person name="Liber J."/>
            <person name="Desiro A."/>
            <person name="Na H."/>
            <person name="Kennedy M."/>
            <person name="Barry K."/>
            <person name="Grigoriev I.V."/>
            <person name="Miller A.N."/>
            <person name="O'Donnell K."/>
            <person name="Stajich J.E."/>
            <person name="Bonito G."/>
        </authorList>
    </citation>
    <scope>NUCLEOTIDE SEQUENCE</scope>
    <source>
        <strain evidence="6">MES-2147</strain>
    </source>
</reference>
<sequence>MAPTCPKYDLEETDPSQFFDGQNITWKRHYIGWGIAGVCALLSTVISFRLLYKHARNYNKPSEQRHIMRIVLMIPIYSVISFFSYRFYKQAIYYETIRDCYEAFVIHSFFVLLLTYLGDDTAAQRARITAGPERLKWVFPFNCFYYNPHGELFLYWMKYGVLQYVVIKPAATIAAVVLQYKGFYCETIYSFAFGKVYITIINFISVTVAMYCMVVFYVTIKTEIEDKSKGLFGADPL</sequence>
<dbReference type="Proteomes" id="UP000749646">
    <property type="component" value="Unassembled WGS sequence"/>
</dbReference>
<dbReference type="SMART" id="SM01417">
    <property type="entry name" value="Solute_trans_a"/>
    <property type="match status" value="1"/>
</dbReference>
<dbReference type="GO" id="GO:0016020">
    <property type="term" value="C:membrane"/>
    <property type="evidence" value="ECO:0007669"/>
    <property type="project" value="UniProtKB-SubCell"/>
</dbReference>
<keyword evidence="4 5" id="KW-0472">Membrane</keyword>
<evidence type="ECO:0000256" key="1">
    <source>
        <dbReference type="ARBA" id="ARBA00004141"/>
    </source>
</evidence>
<keyword evidence="3 5" id="KW-1133">Transmembrane helix</keyword>
<dbReference type="EMBL" id="JAAAHW010010048">
    <property type="protein sequence ID" value="KAF9931586.1"/>
    <property type="molecule type" value="Genomic_DNA"/>
</dbReference>
<evidence type="ECO:0000256" key="4">
    <source>
        <dbReference type="ARBA" id="ARBA00023136"/>
    </source>
</evidence>
<name>A0A9P6LSD0_9FUNG</name>
<evidence type="ECO:0000313" key="7">
    <source>
        <dbReference type="Proteomes" id="UP000749646"/>
    </source>
</evidence>
<evidence type="ECO:0000313" key="6">
    <source>
        <dbReference type="EMBL" id="KAF9931586.1"/>
    </source>
</evidence>
<keyword evidence="2 5" id="KW-0812">Transmembrane</keyword>